<dbReference type="SUPFAM" id="SSF52540">
    <property type="entry name" value="P-loop containing nucleoside triphosphate hydrolases"/>
    <property type="match status" value="1"/>
</dbReference>
<dbReference type="InterPro" id="IPR027417">
    <property type="entry name" value="P-loop_NTPase"/>
</dbReference>
<gene>
    <name evidence="3" type="primary">dnaI</name>
    <name evidence="3" type="ORF">KIMC2_09520</name>
</gene>
<proteinExistence type="predicted"/>
<evidence type="ECO:0000259" key="1">
    <source>
        <dbReference type="Pfam" id="PF00308"/>
    </source>
</evidence>
<dbReference type="NCBIfam" id="NF006505">
    <property type="entry name" value="PRK08939.1"/>
    <property type="match status" value="1"/>
</dbReference>
<dbReference type="GO" id="GO:0006260">
    <property type="term" value="P:DNA replication"/>
    <property type="evidence" value="ECO:0007669"/>
    <property type="project" value="TreeGrafter"/>
</dbReference>
<sequence length="297" mass="34705">MKNISSVLKEYMQTHNMAPRYQELLKNILQDPDVLSFLDKNKIDQNSVVFKRGIIKIFEFYDAKQESDSNYLPKLLLQNNQIQVEYYPSEELIKKQKSEQRNQLFHLLYLPENIKQANFESFEQAGRENAYLEAIQFTNQLIAQPTKFIKSPYFFGKFGVGKTYLLGAIANDLANNNIETLFVHVPTLVVELKNSIGNNSLADLINKIRTFPILILDDIGAENLSSWVRDDIFGTILQYRMDARLPTLFSSNFNLSELEDHLRETRDEYDLVKARRIIERIKFLSTETEIYGKNRRE</sequence>
<evidence type="ECO:0000259" key="2">
    <source>
        <dbReference type="Pfam" id="PF07319"/>
    </source>
</evidence>
<reference evidence="3 4" key="1">
    <citation type="journal article" date="2023" name="Microbiol. Spectr.">
        <title>Symbiosis of Carpenter Bees with Uncharacterized Lactic Acid Bacteria Showing NAD Auxotrophy.</title>
        <authorList>
            <person name="Kawasaki S."/>
            <person name="Ozawa K."/>
            <person name="Mori T."/>
            <person name="Yamamoto A."/>
            <person name="Ito M."/>
            <person name="Ohkuma M."/>
            <person name="Sakamoto M."/>
            <person name="Matsutani M."/>
        </authorList>
    </citation>
    <scope>NUCLEOTIDE SEQUENCE [LARGE SCALE GENOMIC DNA]</scope>
    <source>
        <strain evidence="3 4">KimC2</strain>
    </source>
</reference>
<dbReference type="CDD" id="cd00009">
    <property type="entry name" value="AAA"/>
    <property type="match status" value="1"/>
</dbReference>
<dbReference type="AlphaFoldDB" id="A0AAU9D290"/>
<dbReference type="Pfam" id="PF07319">
    <property type="entry name" value="DnaI_N"/>
    <property type="match status" value="1"/>
</dbReference>
<dbReference type="Gene3D" id="3.40.50.300">
    <property type="entry name" value="P-loop containing nucleotide triphosphate hydrolases"/>
    <property type="match status" value="1"/>
</dbReference>
<evidence type="ECO:0000313" key="4">
    <source>
        <dbReference type="Proteomes" id="UP001321804"/>
    </source>
</evidence>
<dbReference type="PANTHER" id="PTHR30050:SF8">
    <property type="entry name" value="PRIMOSOMAL PROTEIN DNAI"/>
    <property type="match status" value="1"/>
</dbReference>
<dbReference type="InterPro" id="IPR013317">
    <property type="entry name" value="DnaA_dom"/>
</dbReference>
<dbReference type="PANTHER" id="PTHR30050">
    <property type="entry name" value="CHROMOSOMAL REPLICATION INITIATOR PROTEIN DNAA"/>
    <property type="match status" value="1"/>
</dbReference>
<keyword evidence="4" id="KW-1185">Reference proteome</keyword>
<dbReference type="Proteomes" id="UP001321804">
    <property type="component" value="Chromosome"/>
</dbReference>
<feature type="domain" description="Chromosomal replication initiator protein DnaA ATPAse" evidence="1">
    <location>
        <begin position="118"/>
        <end position="263"/>
    </location>
</feature>
<dbReference type="Pfam" id="PF00308">
    <property type="entry name" value="Bac_DnaA"/>
    <property type="match status" value="1"/>
</dbReference>
<accession>A0AAU9D290</accession>
<feature type="domain" description="Primosomal DnaI N-terminal" evidence="2">
    <location>
        <begin position="1"/>
        <end position="86"/>
    </location>
</feature>
<dbReference type="EMBL" id="AP026801">
    <property type="protein sequence ID" value="BDR56390.1"/>
    <property type="molecule type" value="Genomic_DNA"/>
</dbReference>
<dbReference type="RefSeq" id="WP_317698315.1">
    <property type="nucleotide sequence ID" value="NZ_AP026801.1"/>
</dbReference>
<evidence type="ECO:0000313" key="3">
    <source>
        <dbReference type="EMBL" id="BDR56390.1"/>
    </source>
</evidence>
<dbReference type="InterPro" id="IPR009928">
    <property type="entry name" value="DnaI_N"/>
</dbReference>
<dbReference type="KEGG" id="xak:KIMC2_09520"/>
<protein>
    <submittedName>
        <fullName evidence="3">Primosomal protein DnaI</fullName>
    </submittedName>
</protein>
<organism evidence="3 4">
    <name type="scientific">Xylocopilactobacillus apis</name>
    <dbReference type="NCBI Taxonomy" id="2932183"/>
    <lineage>
        <taxon>Bacteria</taxon>
        <taxon>Bacillati</taxon>
        <taxon>Bacillota</taxon>
        <taxon>Bacilli</taxon>
        <taxon>Lactobacillales</taxon>
        <taxon>Lactobacillaceae</taxon>
        <taxon>Xylocopilactobacillus</taxon>
    </lineage>
</organism>
<name>A0AAU9D290_9LACO</name>